<dbReference type="RefSeq" id="WP_397019260.1">
    <property type="nucleotide sequence ID" value="NZ_JBITMB010000002.1"/>
</dbReference>
<keyword evidence="2" id="KW-0808">Transferase</keyword>
<dbReference type="PROSITE" id="PS50011">
    <property type="entry name" value="PROTEIN_KINASE_DOM"/>
    <property type="match status" value="1"/>
</dbReference>
<keyword evidence="4 8" id="KW-0418">Kinase</keyword>
<evidence type="ECO:0000256" key="2">
    <source>
        <dbReference type="ARBA" id="ARBA00022679"/>
    </source>
</evidence>
<feature type="compositionally biased region" description="Low complexity" evidence="6">
    <location>
        <begin position="249"/>
        <end position="263"/>
    </location>
</feature>
<dbReference type="Proteomes" id="UP001612928">
    <property type="component" value="Unassembled WGS sequence"/>
</dbReference>
<evidence type="ECO:0000313" key="9">
    <source>
        <dbReference type="Proteomes" id="UP001612928"/>
    </source>
</evidence>
<dbReference type="SUPFAM" id="SSF56112">
    <property type="entry name" value="Protein kinase-like (PK-like)"/>
    <property type="match status" value="1"/>
</dbReference>
<dbReference type="InterPro" id="IPR011009">
    <property type="entry name" value="Kinase-like_dom_sf"/>
</dbReference>
<evidence type="ECO:0000256" key="3">
    <source>
        <dbReference type="ARBA" id="ARBA00022741"/>
    </source>
</evidence>
<evidence type="ECO:0000256" key="5">
    <source>
        <dbReference type="ARBA" id="ARBA00022840"/>
    </source>
</evidence>
<keyword evidence="8" id="KW-0723">Serine/threonine-protein kinase</keyword>
<dbReference type="Gene3D" id="1.10.510.10">
    <property type="entry name" value="Transferase(Phosphotransferase) domain 1"/>
    <property type="match status" value="1"/>
</dbReference>
<proteinExistence type="predicted"/>
<dbReference type="Pfam" id="PF00069">
    <property type="entry name" value="Pkinase"/>
    <property type="match status" value="1"/>
</dbReference>
<dbReference type="InterPro" id="IPR008271">
    <property type="entry name" value="Ser/Thr_kinase_AS"/>
</dbReference>
<sequence>MHRVVGRLGQGGQGIVYLGETPTGERVAIKVVTGAIDRSFERELAAARQVDEFCTARVISADLDHDPPYVVSEFIDGPPLAAVAPLGGAALTRLAIGTATALTAIHRAGVVHRDFKPGNVLMGPDGPRVIDFGIARLADVTTRSGLTGTPPYMAPEQFGDEPSGPPADVFAWGSTMVFAATGRPPFGGDTIGAIIHRIINREPDLGELSGPLRDVVARCLAKDPAARPTARDVLLDLLGEEGPAGDTRVPAPAAVPGGDVAPGRTVWRRTAPGGTAPDHAGRGRGGRDAGRPDGGGAGPWAAEPHDGPATWRVSRRRLLIGGATATLAAAGGGLLWQSATRTSATSTGPRSSGAPVTARPATGAPGTATPGASRTPEGATSPPAAERLALMSAIQTALAATPMADLDYEGGLDQSEFNAEATGRLAYDASTPAADSAVNFELSISAPRISGRQGEVTVIQHGEDLGCYQRGRKVGAQASELLDHAGHIALMASVATLTELVALTRVPRRSQRTYSGSLRATESHQAMRDELMKIAGGWTEEELARTTLVWKTELDPEDRPTMFLLSWKYPIEGTVLTSTWQTRYRDWRDGAISAPR</sequence>
<dbReference type="EC" id="2.7.11.1" evidence="1"/>
<dbReference type="PROSITE" id="PS00108">
    <property type="entry name" value="PROTEIN_KINASE_ST"/>
    <property type="match status" value="1"/>
</dbReference>
<protein>
    <recommendedName>
        <fullName evidence="1">non-specific serine/threonine protein kinase</fullName>
        <ecNumber evidence="1">2.7.11.1</ecNumber>
    </recommendedName>
</protein>
<evidence type="ECO:0000259" key="7">
    <source>
        <dbReference type="PROSITE" id="PS50011"/>
    </source>
</evidence>
<dbReference type="PANTHER" id="PTHR43671:SF13">
    <property type="entry name" value="SERINE_THREONINE-PROTEIN KINASE NEK2"/>
    <property type="match status" value="1"/>
</dbReference>
<keyword evidence="3" id="KW-0547">Nucleotide-binding</keyword>
<feature type="domain" description="Protein kinase" evidence="7">
    <location>
        <begin position="2"/>
        <end position="238"/>
    </location>
</feature>
<accession>A0ABW7ZZT2</accession>
<comment type="caution">
    <text evidence="8">The sequence shown here is derived from an EMBL/GenBank/DDBJ whole genome shotgun (WGS) entry which is preliminary data.</text>
</comment>
<feature type="region of interest" description="Disordered" evidence="6">
    <location>
        <begin position="242"/>
        <end position="309"/>
    </location>
</feature>
<dbReference type="InterPro" id="IPR050660">
    <property type="entry name" value="NEK_Ser/Thr_kinase"/>
</dbReference>
<evidence type="ECO:0000256" key="1">
    <source>
        <dbReference type="ARBA" id="ARBA00012513"/>
    </source>
</evidence>
<dbReference type="PANTHER" id="PTHR43671">
    <property type="entry name" value="SERINE/THREONINE-PROTEIN KINASE NEK"/>
    <property type="match status" value="1"/>
</dbReference>
<feature type="compositionally biased region" description="Low complexity" evidence="6">
    <location>
        <begin position="353"/>
        <end position="372"/>
    </location>
</feature>
<feature type="compositionally biased region" description="Polar residues" evidence="6">
    <location>
        <begin position="340"/>
        <end position="350"/>
    </location>
</feature>
<dbReference type="InterPro" id="IPR000719">
    <property type="entry name" value="Prot_kinase_dom"/>
</dbReference>
<keyword evidence="5" id="KW-0067">ATP-binding</keyword>
<name>A0ABW7ZZT2_9ACTN</name>
<keyword evidence="9" id="KW-1185">Reference proteome</keyword>
<dbReference type="Gene3D" id="3.30.200.20">
    <property type="entry name" value="Phosphorylase Kinase, domain 1"/>
    <property type="match status" value="1"/>
</dbReference>
<dbReference type="CDD" id="cd14014">
    <property type="entry name" value="STKc_PknB_like"/>
    <property type="match status" value="1"/>
</dbReference>
<evidence type="ECO:0000256" key="6">
    <source>
        <dbReference type="SAM" id="MobiDB-lite"/>
    </source>
</evidence>
<feature type="compositionally biased region" description="Basic and acidic residues" evidence="6">
    <location>
        <begin position="279"/>
        <end position="291"/>
    </location>
</feature>
<evidence type="ECO:0000256" key="4">
    <source>
        <dbReference type="ARBA" id="ARBA00022777"/>
    </source>
</evidence>
<dbReference type="EMBL" id="JBITMB010000002">
    <property type="protein sequence ID" value="MFI7439617.1"/>
    <property type="molecule type" value="Genomic_DNA"/>
</dbReference>
<gene>
    <name evidence="8" type="ORF">ACIBP5_06600</name>
</gene>
<reference evidence="8 9" key="1">
    <citation type="submission" date="2024-10" db="EMBL/GenBank/DDBJ databases">
        <title>The Natural Products Discovery Center: Release of the First 8490 Sequenced Strains for Exploring Actinobacteria Biosynthetic Diversity.</title>
        <authorList>
            <person name="Kalkreuter E."/>
            <person name="Kautsar S.A."/>
            <person name="Yang D."/>
            <person name="Bader C.D."/>
            <person name="Teijaro C.N."/>
            <person name="Fluegel L."/>
            <person name="Davis C.M."/>
            <person name="Simpson J.R."/>
            <person name="Lauterbach L."/>
            <person name="Steele A.D."/>
            <person name="Gui C."/>
            <person name="Meng S."/>
            <person name="Li G."/>
            <person name="Viehrig K."/>
            <person name="Ye F."/>
            <person name="Su P."/>
            <person name="Kiefer A.F."/>
            <person name="Nichols A."/>
            <person name="Cepeda A.J."/>
            <person name="Yan W."/>
            <person name="Fan B."/>
            <person name="Jiang Y."/>
            <person name="Adhikari A."/>
            <person name="Zheng C.-J."/>
            <person name="Schuster L."/>
            <person name="Cowan T.M."/>
            <person name="Smanski M.J."/>
            <person name="Chevrette M.G."/>
            <person name="De Carvalho L.P.S."/>
            <person name="Shen B."/>
        </authorList>
    </citation>
    <scope>NUCLEOTIDE SEQUENCE [LARGE SCALE GENOMIC DNA]</scope>
    <source>
        <strain evidence="8 9">NPDC049503</strain>
    </source>
</reference>
<feature type="region of interest" description="Disordered" evidence="6">
    <location>
        <begin position="340"/>
        <end position="383"/>
    </location>
</feature>
<evidence type="ECO:0000313" key="8">
    <source>
        <dbReference type="EMBL" id="MFI7439617.1"/>
    </source>
</evidence>
<organism evidence="8 9">
    <name type="scientific">Nonomuraea indica</name>
    <dbReference type="NCBI Taxonomy" id="1581193"/>
    <lineage>
        <taxon>Bacteria</taxon>
        <taxon>Bacillati</taxon>
        <taxon>Actinomycetota</taxon>
        <taxon>Actinomycetes</taxon>
        <taxon>Streptosporangiales</taxon>
        <taxon>Streptosporangiaceae</taxon>
        <taxon>Nonomuraea</taxon>
    </lineage>
</organism>
<dbReference type="GO" id="GO:0004674">
    <property type="term" value="F:protein serine/threonine kinase activity"/>
    <property type="evidence" value="ECO:0007669"/>
    <property type="project" value="UniProtKB-KW"/>
</dbReference>